<proteinExistence type="predicted"/>
<dbReference type="EMBL" id="CAJVPI010000002">
    <property type="protein sequence ID" value="CAG8451128.1"/>
    <property type="molecule type" value="Genomic_DNA"/>
</dbReference>
<reference evidence="1" key="1">
    <citation type="submission" date="2021-06" db="EMBL/GenBank/DDBJ databases">
        <authorList>
            <person name="Kallberg Y."/>
            <person name="Tangrot J."/>
            <person name="Rosling A."/>
        </authorList>
    </citation>
    <scope>NUCLEOTIDE SEQUENCE</scope>
    <source>
        <strain evidence="1">BR232B</strain>
    </source>
</reference>
<name>A0A9N8VCX6_9GLOM</name>
<dbReference type="Proteomes" id="UP000789739">
    <property type="component" value="Unassembled WGS sequence"/>
</dbReference>
<keyword evidence="2" id="KW-1185">Reference proteome</keyword>
<comment type="caution">
    <text evidence="1">The sequence shown here is derived from an EMBL/GenBank/DDBJ whole genome shotgun (WGS) entry which is preliminary data.</text>
</comment>
<accession>A0A9N8VCX6</accession>
<dbReference type="AlphaFoldDB" id="A0A9N8VCX6"/>
<evidence type="ECO:0000313" key="1">
    <source>
        <dbReference type="EMBL" id="CAG8451128.1"/>
    </source>
</evidence>
<organism evidence="1 2">
    <name type="scientific">Paraglomus brasilianum</name>
    <dbReference type="NCBI Taxonomy" id="144538"/>
    <lineage>
        <taxon>Eukaryota</taxon>
        <taxon>Fungi</taxon>
        <taxon>Fungi incertae sedis</taxon>
        <taxon>Mucoromycota</taxon>
        <taxon>Glomeromycotina</taxon>
        <taxon>Glomeromycetes</taxon>
        <taxon>Paraglomerales</taxon>
        <taxon>Paraglomeraceae</taxon>
        <taxon>Paraglomus</taxon>
    </lineage>
</organism>
<gene>
    <name evidence="1" type="ORF">PBRASI_LOCUS36</name>
</gene>
<protein>
    <submittedName>
        <fullName evidence="1">6786_t:CDS:1</fullName>
    </submittedName>
</protein>
<sequence length="134" mass="15081">MSPAGAPVLTSSSFSNHIPYRVPTNARFWRTRNPREDVLKGEEEAENISKYEVEDCGGDEAKLKEALQQGHDECQTVLSAHFESARCNESSYAAAVAIAVNRMHLKTTNKCSNTTSIKPLARRIPKWRRYKTVK</sequence>
<evidence type="ECO:0000313" key="2">
    <source>
        <dbReference type="Proteomes" id="UP000789739"/>
    </source>
</evidence>